<dbReference type="Proteomes" id="UP000509301">
    <property type="component" value="Chromosome"/>
</dbReference>
<reference evidence="2 3" key="1">
    <citation type="submission" date="2020-02" db="EMBL/GenBank/DDBJ databases">
        <title>Comparative genome analysis reveals the metabolism and evolution of the thermophilic archaeal genus Metallosphaera.</title>
        <authorList>
            <person name="Jiang C."/>
        </authorList>
    </citation>
    <scope>NUCLEOTIDE SEQUENCE [LARGE SCALE GENOMIC DNA]</scope>
    <source>
        <strain evidence="2 3">Ric-A</strain>
    </source>
</reference>
<keyword evidence="1" id="KW-1133">Transmembrane helix</keyword>
<name>A0A6N0NVK4_9CREN</name>
<keyword evidence="1" id="KW-0812">Transmembrane</keyword>
<feature type="transmembrane region" description="Helical" evidence="1">
    <location>
        <begin position="535"/>
        <end position="558"/>
    </location>
</feature>
<dbReference type="OrthoDB" id="34629at2157"/>
<dbReference type="KEGG" id="mten:GWK48_00950"/>
<dbReference type="EMBL" id="CP049074">
    <property type="protein sequence ID" value="QKR00924.1"/>
    <property type="molecule type" value="Genomic_DNA"/>
</dbReference>
<protein>
    <submittedName>
        <fullName evidence="2">Uncharacterized protein</fullName>
    </submittedName>
</protein>
<evidence type="ECO:0000313" key="2">
    <source>
        <dbReference type="EMBL" id="QKR00924.1"/>
    </source>
</evidence>
<accession>A0A6N0NVK4</accession>
<evidence type="ECO:0000313" key="3">
    <source>
        <dbReference type="Proteomes" id="UP000509301"/>
    </source>
</evidence>
<keyword evidence="3" id="KW-1185">Reference proteome</keyword>
<dbReference type="AlphaFoldDB" id="A0A6N0NVK4"/>
<organism evidence="2 3">
    <name type="scientific">Metallosphaera tengchongensis</name>
    <dbReference type="NCBI Taxonomy" id="1532350"/>
    <lineage>
        <taxon>Archaea</taxon>
        <taxon>Thermoproteota</taxon>
        <taxon>Thermoprotei</taxon>
        <taxon>Sulfolobales</taxon>
        <taxon>Sulfolobaceae</taxon>
        <taxon>Metallosphaera</taxon>
    </lineage>
</organism>
<sequence>MTAPMKAVKFKPLFRRLSVFIIFGLLASVITLSLVSSASSSSSGMSVTYERFDSLYHVGSLGIAHDMGQDTHDMHGVLSNLSNSSAFYYFSNATYNSTYSGESVKIEGSTFLYALTFGKVTSYSGNISIRLNQNGLLNVDSQIPQLIRVIVSTSGMSELVWAGLLMNGSSITTLSYVNETGTLTLVFINGTSLVNVTFPLKEGVAQYHENLDLVQATPKLIAQSTHEVEVQQNFPRRYAPEDDELTVGNSSVNSSTNYNTTLAYFNGSLVPALVWKGEGLALTDIGFGKLGVVGRSYFQFSTIEFFGVNGTVLGYVHDSFLSKEGSRQGIISSSYSSLVAGELKVVTGKVTPPKPEVETEVKVNGEPAVIIITNNGLAESTASVNLSHPVFVVEHGHGEGAHLVEVSINGTYQFFVVTPSGNVINVTPVKPANVTETVLNVSGGKYPAQRIVVQANGSIIFNVSVLKNQTVTVYKEVNGNLVALNSSNYFVVNGKLVVYDDPSNVYYAVYGAPSTTTSTTSTSTSPSSTGTSAGLGSLLPVVAIVVVILVIAGAVFFMKRK</sequence>
<evidence type="ECO:0000256" key="1">
    <source>
        <dbReference type="SAM" id="Phobius"/>
    </source>
</evidence>
<keyword evidence="1" id="KW-0472">Membrane</keyword>
<proteinExistence type="predicted"/>
<gene>
    <name evidence="2" type="ORF">GWK48_00950</name>
</gene>